<evidence type="ECO:0000256" key="2">
    <source>
        <dbReference type="ARBA" id="ARBA00022737"/>
    </source>
</evidence>
<evidence type="ECO:0000313" key="6">
    <source>
        <dbReference type="Proteomes" id="UP000274922"/>
    </source>
</evidence>
<dbReference type="Proteomes" id="UP000274922">
    <property type="component" value="Unassembled WGS sequence"/>
</dbReference>
<dbReference type="InterPro" id="IPR011047">
    <property type="entry name" value="Quinoprotein_ADH-like_sf"/>
</dbReference>
<dbReference type="PROSITE" id="PS50082">
    <property type="entry name" value="WD_REPEATS_2"/>
    <property type="match status" value="4"/>
</dbReference>
<name>A0A4P9XCE1_9FUNG</name>
<reference evidence="6" key="1">
    <citation type="journal article" date="2018" name="Nat. Microbiol.">
        <title>Leveraging single-cell genomics to expand the fungal tree of life.</title>
        <authorList>
            <person name="Ahrendt S.R."/>
            <person name="Quandt C.A."/>
            <person name="Ciobanu D."/>
            <person name="Clum A."/>
            <person name="Salamov A."/>
            <person name="Andreopoulos B."/>
            <person name="Cheng J.F."/>
            <person name="Woyke T."/>
            <person name="Pelin A."/>
            <person name="Henrissat B."/>
            <person name="Reynolds N.K."/>
            <person name="Benny G.L."/>
            <person name="Smith M.E."/>
            <person name="James T.Y."/>
            <person name="Grigoriev I.V."/>
        </authorList>
    </citation>
    <scope>NUCLEOTIDE SEQUENCE [LARGE SCALE GENOMIC DNA]</scope>
    <source>
        <strain evidence="6">ATCC 52028</strain>
    </source>
</reference>
<dbReference type="Pfam" id="PF00400">
    <property type="entry name" value="WD40"/>
    <property type="match status" value="7"/>
</dbReference>
<proteinExistence type="predicted"/>
<dbReference type="STRING" id="1555241.A0A4P9XCE1"/>
<dbReference type="PANTHER" id="PTHR22847:SF637">
    <property type="entry name" value="WD REPEAT DOMAIN 5B"/>
    <property type="match status" value="1"/>
</dbReference>
<dbReference type="PRINTS" id="PR00320">
    <property type="entry name" value="GPROTEINBRPT"/>
</dbReference>
<feature type="repeat" description="WD" evidence="3">
    <location>
        <begin position="10"/>
        <end position="43"/>
    </location>
</feature>
<dbReference type="GO" id="GO:1990234">
    <property type="term" value="C:transferase complex"/>
    <property type="evidence" value="ECO:0007669"/>
    <property type="project" value="UniProtKB-ARBA"/>
</dbReference>
<evidence type="ECO:0000313" key="5">
    <source>
        <dbReference type="EMBL" id="RKP03096.1"/>
    </source>
</evidence>
<dbReference type="InterPro" id="IPR001680">
    <property type="entry name" value="WD40_rpt"/>
</dbReference>
<protein>
    <recommendedName>
        <fullName evidence="7">WD40 repeat-like protein</fullName>
    </recommendedName>
</protein>
<dbReference type="InterPro" id="IPR015943">
    <property type="entry name" value="WD40/YVTN_repeat-like_dom_sf"/>
</dbReference>
<dbReference type="InterPro" id="IPR019775">
    <property type="entry name" value="WD40_repeat_CS"/>
</dbReference>
<feature type="region of interest" description="Disordered" evidence="4">
    <location>
        <begin position="786"/>
        <end position="843"/>
    </location>
</feature>
<dbReference type="PROSITE" id="PS00678">
    <property type="entry name" value="WD_REPEATS_1"/>
    <property type="match status" value="1"/>
</dbReference>
<evidence type="ECO:0000256" key="3">
    <source>
        <dbReference type="PROSITE-ProRule" id="PRU00221"/>
    </source>
</evidence>
<keyword evidence="6" id="KW-1185">Reference proteome</keyword>
<dbReference type="AlphaFoldDB" id="A0A4P9XCE1"/>
<feature type="region of interest" description="Disordered" evidence="4">
    <location>
        <begin position="477"/>
        <end position="509"/>
    </location>
</feature>
<feature type="compositionally biased region" description="Basic and acidic residues" evidence="4">
    <location>
        <begin position="477"/>
        <end position="490"/>
    </location>
</feature>
<keyword evidence="1 3" id="KW-0853">WD repeat</keyword>
<keyword evidence="2" id="KW-0677">Repeat</keyword>
<gene>
    <name evidence="5" type="ORF">CXG81DRAFT_10019</name>
</gene>
<dbReference type="PROSITE" id="PS50294">
    <property type="entry name" value="WD_REPEATS_REGION"/>
    <property type="match status" value="2"/>
</dbReference>
<dbReference type="SMART" id="SM00320">
    <property type="entry name" value="WD40"/>
    <property type="match status" value="12"/>
</dbReference>
<feature type="repeat" description="WD" evidence="3">
    <location>
        <begin position="620"/>
        <end position="651"/>
    </location>
</feature>
<dbReference type="SUPFAM" id="SSF50978">
    <property type="entry name" value="WD40 repeat-like"/>
    <property type="match status" value="1"/>
</dbReference>
<dbReference type="InterPro" id="IPR036322">
    <property type="entry name" value="WD40_repeat_dom_sf"/>
</dbReference>
<organism evidence="5 6">
    <name type="scientific">Caulochytrium protostelioides</name>
    <dbReference type="NCBI Taxonomy" id="1555241"/>
    <lineage>
        <taxon>Eukaryota</taxon>
        <taxon>Fungi</taxon>
        <taxon>Fungi incertae sedis</taxon>
        <taxon>Chytridiomycota</taxon>
        <taxon>Chytridiomycota incertae sedis</taxon>
        <taxon>Chytridiomycetes</taxon>
        <taxon>Caulochytriales</taxon>
        <taxon>Caulochytriaceae</taxon>
        <taxon>Caulochytrium</taxon>
    </lineage>
</organism>
<dbReference type="InterPro" id="IPR020472">
    <property type="entry name" value="WD40_PAC1"/>
</dbReference>
<dbReference type="EMBL" id="ML014129">
    <property type="protein sequence ID" value="RKP03096.1"/>
    <property type="molecule type" value="Genomic_DNA"/>
</dbReference>
<dbReference type="SUPFAM" id="SSF50998">
    <property type="entry name" value="Quinoprotein alcohol dehydrogenase-like"/>
    <property type="match status" value="1"/>
</dbReference>
<evidence type="ECO:0008006" key="7">
    <source>
        <dbReference type="Google" id="ProtNLM"/>
    </source>
</evidence>
<feature type="repeat" description="WD" evidence="3">
    <location>
        <begin position="703"/>
        <end position="735"/>
    </location>
</feature>
<dbReference type="PANTHER" id="PTHR22847">
    <property type="entry name" value="WD40 REPEAT PROTEIN"/>
    <property type="match status" value="1"/>
</dbReference>
<feature type="repeat" description="WD" evidence="3">
    <location>
        <begin position="161"/>
        <end position="204"/>
    </location>
</feature>
<evidence type="ECO:0000256" key="4">
    <source>
        <dbReference type="SAM" id="MobiDB-lite"/>
    </source>
</evidence>
<sequence>MSLEYKGFVREIHARTVTAIQYNSSRRELYTAGEDGLIRIWDLIAWNANGKLLHRMRTGHPIYALTFNSRRQHIMAGGNGRVSLWQIVTMDDPTPVHLSVSLGDVARIVTAPVVDTEHTDLVTCLVSAEGRFYSAGYDGKLLIYDSTSHSQLRLRTALVIRHAHHAAISALAYAKDSDNGWLITGSFDRTVKLWSLDGNSLQKFSNFSDTITSIVYIHPTQTMWVAAGSTSPIVYDPRSDTEITDFVSTDAERAQRHTENAPLRFYYYIPEIKEVVGITTRRSLVQWKYNPCAPISVLSGGQAVTAVAWTQKDPILFFSGNTDGKIRKWERLQLNLFMYSQESFLLSLPLDATAADTAATGAVGAGGAVGGTKIKGVPRVIKPRRVVRQRPEDELLSQSRELMMMSREGTRTYRRKRGQMLLSKLGGAAGDVNMKKQATVPTAVVTAIAYYEPLDMLVAAYETRQIALWEYNEARGRDSARSPIGRDDPLARPPPLSSSSSRPEGVDSNQVAGLSLKTTLDGHRDVIHVVRPFQDPASGQHVAYSSGADRRLMVWDLTRHTLLDTLRGKDGREELAADDAVTDLAVAPEEGLFAYGSEDRVCYVRRLSTVGTEMTLVGMCIGHEAELSSVRWNPFTSQWITGSFDCTFRVWAKDGSRCVAVVDNHHPVTCLLVDQHNGAVVTGSTDKTIRVYDGVDLSPAQRHVGHTEDITDLIHITTRGQYVSAAADGTLRIWKAYADASGAHAPSRFKASRVGSVMGPQAHGIGLAGSTSSVANVGALAPPPAAAASTIGPSEGSYTSHYDAIGQPKRPVESPQPSPEAMRAQLRQETTQGMDELARAVAQ</sequence>
<dbReference type="OrthoDB" id="6262491at2759"/>
<dbReference type="Gene3D" id="2.130.10.10">
    <property type="entry name" value="YVTN repeat-like/Quinoprotein amine dehydrogenase"/>
    <property type="match status" value="4"/>
</dbReference>
<evidence type="ECO:0000256" key="1">
    <source>
        <dbReference type="ARBA" id="ARBA00022574"/>
    </source>
</evidence>
<accession>A0A4P9XCE1</accession>